<organism evidence="2 3">
    <name type="scientific">Drosophila mauritiana</name>
    <name type="common">Fruit fly</name>
    <dbReference type="NCBI Taxonomy" id="7226"/>
    <lineage>
        <taxon>Eukaryota</taxon>
        <taxon>Metazoa</taxon>
        <taxon>Ecdysozoa</taxon>
        <taxon>Arthropoda</taxon>
        <taxon>Hexapoda</taxon>
        <taxon>Insecta</taxon>
        <taxon>Pterygota</taxon>
        <taxon>Neoptera</taxon>
        <taxon>Endopterygota</taxon>
        <taxon>Diptera</taxon>
        <taxon>Brachycera</taxon>
        <taxon>Muscomorpha</taxon>
        <taxon>Ephydroidea</taxon>
        <taxon>Drosophilidae</taxon>
        <taxon>Drosophila</taxon>
        <taxon>Sophophora</taxon>
    </lineage>
</organism>
<dbReference type="Proteomes" id="UP000515162">
    <property type="component" value="Chromosome 2L"/>
</dbReference>
<sequence length="181" mass="21225">MHLTYLICVATVLLILPHFSEGQKRTGLVTALEVKKCLNVTILKNVNKKKLLGVWFAYATTPVNIPVYKRRCSSYNVKESTYFDTNIVYTDYKQVTITYECKYNDRTMLNDLKIRVLTRTRTPAVENLNRALIFLDSLSFPISKLDFLKAKAFCFEWYELKYHLKTRPGRFNAPVNRVWDH</sequence>
<dbReference type="InterPro" id="IPR012674">
    <property type="entry name" value="Calycin"/>
</dbReference>
<protein>
    <submittedName>
        <fullName evidence="3">Uncharacterized protein LOC117142899</fullName>
    </submittedName>
</protein>
<accession>A0A6P8K2P2</accession>
<dbReference type="SUPFAM" id="SSF50814">
    <property type="entry name" value="Lipocalins"/>
    <property type="match status" value="1"/>
</dbReference>
<keyword evidence="2" id="KW-1185">Reference proteome</keyword>
<dbReference type="Gene3D" id="2.40.128.20">
    <property type="match status" value="1"/>
</dbReference>
<feature type="signal peptide" evidence="1">
    <location>
        <begin position="1"/>
        <end position="22"/>
    </location>
</feature>
<dbReference type="AlphaFoldDB" id="A0A6P8K2P2"/>
<reference evidence="3" key="1">
    <citation type="submission" date="2025-08" db="UniProtKB">
        <authorList>
            <consortium name="RefSeq"/>
        </authorList>
    </citation>
    <scope>IDENTIFICATION</scope>
    <source>
        <strain evidence="3">Mau12</strain>
        <tissue evidence="3">Whole Body</tissue>
    </source>
</reference>
<evidence type="ECO:0000313" key="2">
    <source>
        <dbReference type="Proteomes" id="UP000515162"/>
    </source>
</evidence>
<name>A0A6P8K2P2_DROMA</name>
<feature type="chain" id="PRO_5027996627" evidence="1">
    <location>
        <begin position="23"/>
        <end position="181"/>
    </location>
</feature>
<evidence type="ECO:0000256" key="1">
    <source>
        <dbReference type="SAM" id="SignalP"/>
    </source>
</evidence>
<dbReference type="RefSeq" id="XP_033163075.1">
    <property type="nucleotide sequence ID" value="XM_033307184.1"/>
</dbReference>
<keyword evidence="1" id="KW-0732">Signal</keyword>
<dbReference type="GeneID" id="117142899"/>
<gene>
    <name evidence="3" type="primary">LOC117142899</name>
</gene>
<evidence type="ECO:0000313" key="3">
    <source>
        <dbReference type="RefSeq" id="XP_033163075.1"/>
    </source>
</evidence>
<proteinExistence type="predicted"/>